<accession>A0ACB9EFV0</accession>
<sequence length="73" mass="8620">MYDSSNLWFYSSTKEFLLMNPWPLRRNVKQELSCQRCTNYTVCIDVKCRESRQKFKRVAIVITEGVDGVHDGK</sequence>
<reference evidence="1 2" key="2">
    <citation type="journal article" date="2022" name="Mol. Ecol. Resour.">
        <title>The genomes of chicory, endive, great burdock and yacon provide insights into Asteraceae paleo-polyploidization history and plant inulin production.</title>
        <authorList>
            <person name="Fan W."/>
            <person name="Wang S."/>
            <person name="Wang H."/>
            <person name="Wang A."/>
            <person name="Jiang F."/>
            <person name="Liu H."/>
            <person name="Zhao H."/>
            <person name="Xu D."/>
            <person name="Zhang Y."/>
        </authorList>
    </citation>
    <scope>NUCLEOTIDE SEQUENCE [LARGE SCALE GENOMIC DNA]</scope>
    <source>
        <strain evidence="2">cv. Niubang</strain>
    </source>
</reference>
<gene>
    <name evidence="1" type="ORF">L6452_04868</name>
</gene>
<protein>
    <submittedName>
        <fullName evidence="1">Uncharacterized protein</fullName>
    </submittedName>
</protein>
<comment type="caution">
    <text evidence="1">The sequence shown here is derived from an EMBL/GenBank/DDBJ whole genome shotgun (WGS) entry which is preliminary data.</text>
</comment>
<keyword evidence="2" id="KW-1185">Reference proteome</keyword>
<evidence type="ECO:0000313" key="2">
    <source>
        <dbReference type="Proteomes" id="UP001055879"/>
    </source>
</evidence>
<reference evidence="2" key="1">
    <citation type="journal article" date="2022" name="Mol. Ecol. Resour.">
        <title>The genomes of chicory, endive, great burdock and yacon provide insights into Asteraceae palaeo-polyploidization history and plant inulin production.</title>
        <authorList>
            <person name="Fan W."/>
            <person name="Wang S."/>
            <person name="Wang H."/>
            <person name="Wang A."/>
            <person name="Jiang F."/>
            <person name="Liu H."/>
            <person name="Zhao H."/>
            <person name="Xu D."/>
            <person name="Zhang Y."/>
        </authorList>
    </citation>
    <scope>NUCLEOTIDE SEQUENCE [LARGE SCALE GENOMIC DNA]</scope>
    <source>
        <strain evidence="2">cv. Niubang</strain>
    </source>
</reference>
<evidence type="ECO:0000313" key="1">
    <source>
        <dbReference type="EMBL" id="KAI3757332.1"/>
    </source>
</evidence>
<organism evidence="1 2">
    <name type="scientific">Arctium lappa</name>
    <name type="common">Greater burdock</name>
    <name type="synonym">Lappa major</name>
    <dbReference type="NCBI Taxonomy" id="4217"/>
    <lineage>
        <taxon>Eukaryota</taxon>
        <taxon>Viridiplantae</taxon>
        <taxon>Streptophyta</taxon>
        <taxon>Embryophyta</taxon>
        <taxon>Tracheophyta</taxon>
        <taxon>Spermatophyta</taxon>
        <taxon>Magnoliopsida</taxon>
        <taxon>eudicotyledons</taxon>
        <taxon>Gunneridae</taxon>
        <taxon>Pentapetalae</taxon>
        <taxon>asterids</taxon>
        <taxon>campanulids</taxon>
        <taxon>Asterales</taxon>
        <taxon>Asteraceae</taxon>
        <taxon>Carduoideae</taxon>
        <taxon>Cardueae</taxon>
        <taxon>Arctiinae</taxon>
        <taxon>Arctium</taxon>
    </lineage>
</organism>
<proteinExistence type="predicted"/>
<dbReference type="Proteomes" id="UP001055879">
    <property type="component" value="Linkage Group LG02"/>
</dbReference>
<dbReference type="EMBL" id="CM042048">
    <property type="protein sequence ID" value="KAI3757332.1"/>
    <property type="molecule type" value="Genomic_DNA"/>
</dbReference>
<name>A0ACB9EFV0_ARCLA</name>